<feature type="compositionally biased region" description="Acidic residues" evidence="10">
    <location>
        <begin position="287"/>
        <end position="300"/>
    </location>
</feature>
<evidence type="ECO:0000256" key="5">
    <source>
        <dbReference type="ARBA" id="ARBA00022741"/>
    </source>
</evidence>
<evidence type="ECO:0000256" key="6">
    <source>
        <dbReference type="ARBA" id="ARBA00022777"/>
    </source>
</evidence>
<dbReference type="EMBL" id="JBHSPR010000060">
    <property type="protein sequence ID" value="MFC6022604.1"/>
    <property type="molecule type" value="Genomic_DNA"/>
</dbReference>
<feature type="transmembrane region" description="Helical" evidence="11">
    <location>
        <begin position="70"/>
        <end position="89"/>
    </location>
</feature>
<dbReference type="RefSeq" id="WP_377432264.1">
    <property type="nucleotide sequence ID" value="NZ_JBHSPR010000060.1"/>
</dbReference>
<feature type="region of interest" description="Disordered" evidence="10">
    <location>
        <begin position="287"/>
        <end position="352"/>
    </location>
</feature>
<sequence>MGWAPDLRWFRRWAGDAMPARRPAVSGGTGWHRRTLRDWIVDVVLFGLAVLFWAWAWQSAPLHYVDVIPGWMQTIDPWVGGLACLALWWRRQYPIAIGVVMALVLGLAASGLGAALIAVLTVAVHRNWQPATLVTVLHLLPSLPFGYDYPPPGVTRWAYLTLICLMYLVPLGWGIAVRARRQLIENLHREVERERREHRHRLSGARRAERERIAREMHDVLAHRISLISVHAGALAYRTKQADAGASAPLDAGEVGGAIEVIRDNARQALVELGDVLAVLRLADTADDDPDADAAPDDADGDPRNTGTDTDTDGDGDGDPRDADADGRSDAGSRGRAGSSTSGTAADRAAPQPRLADIARLVREAQAAGQRVTFEMVCAPGAAEQLRPAVHRTVYRTVQEGLTNARKHAGQAEVAVRVEATPATGIVATVSNPLPQERRTVDKMPGAGAGLTGLAERLAIDGGTIEHGVIGGTFRLTTRLPWPA</sequence>
<dbReference type="Gene3D" id="3.30.565.10">
    <property type="entry name" value="Histidine kinase-like ATPase, C-terminal domain"/>
    <property type="match status" value="1"/>
</dbReference>
<feature type="transmembrane region" description="Helical" evidence="11">
    <location>
        <begin position="96"/>
        <end position="124"/>
    </location>
</feature>
<keyword evidence="11" id="KW-0812">Transmembrane</keyword>
<keyword evidence="7" id="KW-0067">ATP-binding</keyword>
<comment type="catalytic activity">
    <reaction evidence="1">
        <text>ATP + protein L-histidine = ADP + protein N-phospho-L-histidine.</text>
        <dbReference type="EC" id="2.7.13.3"/>
    </reaction>
</comment>
<evidence type="ECO:0000313" key="14">
    <source>
        <dbReference type="Proteomes" id="UP001596203"/>
    </source>
</evidence>
<feature type="coiled-coil region" evidence="9">
    <location>
        <begin position="177"/>
        <end position="208"/>
    </location>
</feature>
<keyword evidence="14" id="KW-1185">Reference proteome</keyword>
<comment type="caution">
    <text evidence="13">The sequence shown here is derived from an EMBL/GenBank/DDBJ whole genome shotgun (WGS) entry which is preliminary data.</text>
</comment>
<evidence type="ECO:0000256" key="9">
    <source>
        <dbReference type="SAM" id="Coils"/>
    </source>
</evidence>
<dbReference type="InterPro" id="IPR036890">
    <property type="entry name" value="HATPase_C_sf"/>
</dbReference>
<dbReference type="InterPro" id="IPR011712">
    <property type="entry name" value="Sig_transdc_His_kin_sub3_dim/P"/>
</dbReference>
<protein>
    <recommendedName>
        <fullName evidence="2">histidine kinase</fullName>
        <ecNumber evidence="2">2.7.13.3</ecNumber>
    </recommendedName>
</protein>
<evidence type="ECO:0000256" key="7">
    <source>
        <dbReference type="ARBA" id="ARBA00022840"/>
    </source>
</evidence>
<evidence type="ECO:0000256" key="2">
    <source>
        <dbReference type="ARBA" id="ARBA00012438"/>
    </source>
</evidence>
<dbReference type="EC" id="2.7.13.3" evidence="2"/>
<keyword evidence="8" id="KW-0902">Two-component regulatory system</keyword>
<keyword evidence="3" id="KW-0597">Phosphoprotein</keyword>
<dbReference type="Proteomes" id="UP001596203">
    <property type="component" value="Unassembled WGS sequence"/>
</dbReference>
<evidence type="ECO:0000259" key="12">
    <source>
        <dbReference type="Pfam" id="PF07730"/>
    </source>
</evidence>
<dbReference type="GO" id="GO:0016301">
    <property type="term" value="F:kinase activity"/>
    <property type="evidence" value="ECO:0007669"/>
    <property type="project" value="UniProtKB-KW"/>
</dbReference>
<feature type="transmembrane region" description="Helical" evidence="11">
    <location>
        <begin position="157"/>
        <end position="179"/>
    </location>
</feature>
<reference evidence="14" key="1">
    <citation type="journal article" date="2019" name="Int. J. Syst. Evol. Microbiol.">
        <title>The Global Catalogue of Microorganisms (GCM) 10K type strain sequencing project: providing services to taxonomists for standard genome sequencing and annotation.</title>
        <authorList>
            <consortium name="The Broad Institute Genomics Platform"/>
            <consortium name="The Broad Institute Genome Sequencing Center for Infectious Disease"/>
            <person name="Wu L."/>
            <person name="Ma J."/>
        </authorList>
    </citation>
    <scope>NUCLEOTIDE SEQUENCE [LARGE SCALE GENOMIC DNA]</scope>
    <source>
        <strain evidence="14">ZS-35-S2</strain>
    </source>
</reference>
<organism evidence="13 14">
    <name type="scientific">Plantactinospora solaniradicis</name>
    <dbReference type="NCBI Taxonomy" id="1723736"/>
    <lineage>
        <taxon>Bacteria</taxon>
        <taxon>Bacillati</taxon>
        <taxon>Actinomycetota</taxon>
        <taxon>Actinomycetes</taxon>
        <taxon>Micromonosporales</taxon>
        <taxon>Micromonosporaceae</taxon>
        <taxon>Plantactinospora</taxon>
    </lineage>
</organism>
<dbReference type="Pfam" id="PF07730">
    <property type="entry name" value="HisKA_3"/>
    <property type="match status" value="1"/>
</dbReference>
<dbReference type="InterPro" id="IPR050482">
    <property type="entry name" value="Sensor_HK_TwoCompSys"/>
</dbReference>
<evidence type="ECO:0000256" key="10">
    <source>
        <dbReference type="SAM" id="MobiDB-lite"/>
    </source>
</evidence>
<name>A0ABW1KLC2_9ACTN</name>
<evidence type="ECO:0000256" key="4">
    <source>
        <dbReference type="ARBA" id="ARBA00022679"/>
    </source>
</evidence>
<dbReference type="Gene3D" id="1.20.5.1930">
    <property type="match status" value="1"/>
</dbReference>
<dbReference type="PANTHER" id="PTHR24421:SF10">
    <property type="entry name" value="NITRATE_NITRITE SENSOR PROTEIN NARQ"/>
    <property type="match status" value="1"/>
</dbReference>
<feature type="transmembrane region" description="Helical" evidence="11">
    <location>
        <begin position="39"/>
        <end position="58"/>
    </location>
</feature>
<evidence type="ECO:0000256" key="8">
    <source>
        <dbReference type="ARBA" id="ARBA00023012"/>
    </source>
</evidence>
<dbReference type="CDD" id="cd16917">
    <property type="entry name" value="HATPase_UhpB-NarQ-NarX-like"/>
    <property type="match status" value="1"/>
</dbReference>
<proteinExistence type="predicted"/>
<gene>
    <name evidence="13" type="ORF">ACFP2T_41410</name>
</gene>
<accession>A0ABW1KLC2</accession>
<dbReference type="PANTHER" id="PTHR24421">
    <property type="entry name" value="NITRATE/NITRITE SENSOR PROTEIN NARX-RELATED"/>
    <property type="match status" value="1"/>
</dbReference>
<evidence type="ECO:0000256" key="1">
    <source>
        <dbReference type="ARBA" id="ARBA00000085"/>
    </source>
</evidence>
<evidence type="ECO:0000256" key="11">
    <source>
        <dbReference type="SAM" id="Phobius"/>
    </source>
</evidence>
<keyword evidence="11" id="KW-1133">Transmembrane helix</keyword>
<evidence type="ECO:0000313" key="13">
    <source>
        <dbReference type="EMBL" id="MFC6022604.1"/>
    </source>
</evidence>
<feature type="compositionally biased region" description="Low complexity" evidence="10">
    <location>
        <begin position="334"/>
        <end position="350"/>
    </location>
</feature>
<keyword evidence="5" id="KW-0547">Nucleotide-binding</keyword>
<feature type="compositionally biased region" description="Basic and acidic residues" evidence="10">
    <location>
        <begin position="318"/>
        <end position="333"/>
    </location>
</feature>
<keyword evidence="6 13" id="KW-0418">Kinase</keyword>
<keyword evidence="9" id="KW-0175">Coiled coil</keyword>
<keyword evidence="4" id="KW-0808">Transferase</keyword>
<evidence type="ECO:0000256" key="3">
    <source>
        <dbReference type="ARBA" id="ARBA00022553"/>
    </source>
</evidence>
<feature type="domain" description="Signal transduction histidine kinase subgroup 3 dimerisation and phosphoacceptor" evidence="12">
    <location>
        <begin position="209"/>
        <end position="281"/>
    </location>
</feature>
<keyword evidence="11" id="KW-0472">Membrane</keyword>